<evidence type="ECO:0000313" key="1">
    <source>
        <dbReference type="EMBL" id="RAV80453.1"/>
    </source>
</evidence>
<proteinExistence type="predicted"/>
<evidence type="ECO:0000313" key="2">
    <source>
        <dbReference type="Proteomes" id="UP000251923"/>
    </source>
</evidence>
<dbReference type="Pfam" id="PF02620">
    <property type="entry name" value="YceD"/>
    <property type="match status" value="1"/>
</dbReference>
<dbReference type="Proteomes" id="UP000251923">
    <property type="component" value="Unassembled WGS sequence"/>
</dbReference>
<comment type="caution">
    <text evidence="1">The sequence shown here is derived from an EMBL/GenBank/DDBJ whole genome shotgun (WGS) entry which is preliminary data.</text>
</comment>
<name>A0A2I1L998_9LACT</name>
<dbReference type="AlphaFoldDB" id="A0A2I1L998"/>
<gene>
    <name evidence="1" type="ORF">DBT54_03940</name>
</gene>
<reference evidence="1 2" key="1">
    <citation type="submission" date="2018-04" db="EMBL/GenBank/DDBJ databases">
        <title>Aerococcus urinae genomes.</title>
        <authorList>
            <person name="Hilt E."/>
            <person name="Gilbert N.M."/>
            <person name="Thomas-White K."/>
            <person name="Putonti C."/>
            <person name="Lewis A.L."/>
            <person name="Visck K.L."/>
            <person name="Wolfe A.J."/>
        </authorList>
    </citation>
    <scope>NUCLEOTIDE SEQUENCE [LARGE SCALE GENOMIC DNA]</scope>
    <source>
        <strain evidence="1 2">UMB7480</strain>
    </source>
</reference>
<dbReference type="InterPro" id="IPR003772">
    <property type="entry name" value="YceD"/>
</dbReference>
<sequence length="184" mass="21059">MMKWSFQELRIKAQDPLKVDQTLDLKSDLMNKNQEVLDLSPVKVQGYLIYDDHTVLAQLEIALTITLPSSRSLEPVDVAMQFPIRERYIESGWQSELVQDEDNLVIELEDNTVDLGRAIVDNIITHIPLKRLTPDELEATDLPSGDDWNLMTEASFQNNEKESDQIDPRFAKLKDLLSDDTSES</sequence>
<accession>A0A2I1L998</accession>
<protein>
    <submittedName>
        <fullName evidence="1">Nucleic acid-binding protein</fullName>
    </submittedName>
</protein>
<organism evidence="1 2">
    <name type="scientific">Aerococcus urinae</name>
    <dbReference type="NCBI Taxonomy" id="1376"/>
    <lineage>
        <taxon>Bacteria</taxon>
        <taxon>Bacillati</taxon>
        <taxon>Bacillota</taxon>
        <taxon>Bacilli</taxon>
        <taxon>Lactobacillales</taxon>
        <taxon>Aerococcaceae</taxon>
        <taxon>Aerococcus</taxon>
    </lineage>
</organism>
<dbReference type="EMBL" id="QMHM01000005">
    <property type="protein sequence ID" value="RAV80453.1"/>
    <property type="molecule type" value="Genomic_DNA"/>
</dbReference>